<evidence type="ECO:0000256" key="3">
    <source>
        <dbReference type="ARBA" id="ARBA00022741"/>
    </source>
</evidence>
<evidence type="ECO:0000259" key="9">
    <source>
        <dbReference type="PROSITE" id="PS50929"/>
    </source>
</evidence>
<feature type="transmembrane region" description="Helical" evidence="7">
    <location>
        <begin position="75"/>
        <end position="95"/>
    </location>
</feature>
<keyword evidence="6 7" id="KW-0472">Membrane</keyword>
<feature type="transmembrane region" description="Helical" evidence="7">
    <location>
        <begin position="46"/>
        <end position="63"/>
    </location>
</feature>
<organism evidence="10 11">
    <name type="scientific">Peterkaempfera bronchialis</name>
    <dbReference type="NCBI Taxonomy" id="2126346"/>
    <lineage>
        <taxon>Bacteria</taxon>
        <taxon>Bacillati</taxon>
        <taxon>Actinomycetota</taxon>
        <taxon>Actinomycetes</taxon>
        <taxon>Kitasatosporales</taxon>
        <taxon>Streptomycetaceae</taxon>
        <taxon>Peterkaempfera</taxon>
    </lineage>
</organism>
<protein>
    <submittedName>
        <fullName evidence="10">ABC transporter ATP-binding protein</fullName>
    </submittedName>
</protein>
<dbReference type="InterPro" id="IPR036640">
    <property type="entry name" value="ABC1_TM_sf"/>
</dbReference>
<evidence type="ECO:0000256" key="2">
    <source>
        <dbReference type="ARBA" id="ARBA00022692"/>
    </source>
</evidence>
<dbReference type="SUPFAM" id="SSF90123">
    <property type="entry name" value="ABC transporter transmembrane region"/>
    <property type="match status" value="1"/>
</dbReference>
<gene>
    <name evidence="10" type="ORF">C7M71_027005</name>
</gene>
<dbReference type="AlphaFoldDB" id="A0A345T6T8"/>
<evidence type="ECO:0000256" key="5">
    <source>
        <dbReference type="ARBA" id="ARBA00022989"/>
    </source>
</evidence>
<dbReference type="GO" id="GO:0140359">
    <property type="term" value="F:ABC-type transporter activity"/>
    <property type="evidence" value="ECO:0007669"/>
    <property type="project" value="InterPro"/>
</dbReference>
<dbReference type="GO" id="GO:0005524">
    <property type="term" value="F:ATP binding"/>
    <property type="evidence" value="ECO:0007669"/>
    <property type="project" value="UniProtKB-KW"/>
</dbReference>
<evidence type="ECO:0000313" key="10">
    <source>
        <dbReference type="EMBL" id="AXI81693.1"/>
    </source>
</evidence>
<feature type="domain" description="ABC transmembrane type-1" evidence="9">
    <location>
        <begin position="76"/>
        <end position="319"/>
    </location>
</feature>
<name>A0A345T6T8_9ACTN</name>
<keyword evidence="2 7" id="KW-0812">Transmembrane</keyword>
<evidence type="ECO:0000259" key="8">
    <source>
        <dbReference type="PROSITE" id="PS50893"/>
    </source>
</evidence>
<dbReference type="InterPro" id="IPR011527">
    <property type="entry name" value="ABC1_TM_dom"/>
</dbReference>
<dbReference type="InterPro" id="IPR027417">
    <property type="entry name" value="P-loop_NTPase"/>
</dbReference>
<dbReference type="PANTHER" id="PTHR24221">
    <property type="entry name" value="ATP-BINDING CASSETTE SUB-FAMILY B"/>
    <property type="match status" value="1"/>
</dbReference>
<dbReference type="SUPFAM" id="SSF52540">
    <property type="entry name" value="P-loop containing nucleoside triphosphate hydrolases"/>
    <property type="match status" value="1"/>
</dbReference>
<comment type="subcellular location">
    <subcellularLocation>
        <location evidence="1">Cell membrane</location>
        <topology evidence="1">Multi-pass membrane protein</topology>
    </subcellularLocation>
</comment>
<evidence type="ECO:0000313" key="11">
    <source>
        <dbReference type="Proteomes" id="UP000249340"/>
    </source>
</evidence>
<keyword evidence="4 10" id="KW-0067">ATP-binding</keyword>
<dbReference type="GO" id="GO:0005886">
    <property type="term" value="C:plasma membrane"/>
    <property type="evidence" value="ECO:0007669"/>
    <property type="project" value="UniProtKB-SubCell"/>
</dbReference>
<dbReference type="PROSITE" id="PS50893">
    <property type="entry name" value="ABC_TRANSPORTER_2"/>
    <property type="match status" value="1"/>
</dbReference>
<dbReference type="Gene3D" id="3.40.50.300">
    <property type="entry name" value="P-loop containing nucleotide triphosphate hydrolases"/>
    <property type="match status" value="1"/>
</dbReference>
<evidence type="ECO:0000256" key="7">
    <source>
        <dbReference type="SAM" id="Phobius"/>
    </source>
</evidence>
<dbReference type="PROSITE" id="PS50929">
    <property type="entry name" value="ABC_TM1F"/>
    <property type="match status" value="1"/>
</dbReference>
<dbReference type="Pfam" id="PF00005">
    <property type="entry name" value="ABC_tran"/>
    <property type="match status" value="1"/>
</dbReference>
<feature type="domain" description="ABC transporter" evidence="8">
    <location>
        <begin position="353"/>
        <end position="594"/>
    </location>
</feature>
<dbReference type="SMART" id="SM00382">
    <property type="entry name" value="AAA"/>
    <property type="match status" value="1"/>
</dbReference>
<dbReference type="PANTHER" id="PTHR24221:SF646">
    <property type="entry name" value="HAEMOLYSIN SECRETION ATP-BINDING PROTEIN"/>
    <property type="match status" value="1"/>
</dbReference>
<dbReference type="EMBL" id="CP031264">
    <property type="protein sequence ID" value="AXI81693.1"/>
    <property type="molecule type" value="Genomic_DNA"/>
</dbReference>
<sequence length="600" mass="64715">MDMSFLAMARRLPRTALRAFTLAWAADRRALLSVLAAETGQGAARAFGLLATNLVLVELFAAGPTPDRVRSALPSLAWVAAAGALGAVLAAWSTAATGALEPKVERLATVRYLRRAARVELEAVEDSEFHRLLDSAQYGAEAARRMVGYSVGVLNALLALVAAGGVLAVLHPLLLPLLLLIALPRGWASVRTARRRYQSFLAWLEHARARRVLAELITSREAAQEVRVHGAGGFVLDHFERMAARAEAEQTRLARAEAVTDVTASALAGVAAGATYLALGLLLVSGGMPLAVAGTAVLAIRTGTADLGSLVMQVNLLYEQALFFQDLERVSEEAERRAIPVGGAAVAERPQLVRFEQVCFAYPDRKAPALHQVSLTLRQGEIIALVGENGSGKTTLAKLLAGLYRPTSGRILWDGVDAAELDREQLFDRVALVSQDFHRWPFTARVNVAIGRPGAPDGDDRLERAVRHADAHAVVDELPSGWSTLLARQFAGGVQLSGGQWQRLGLARAHYRAAPLLICDEPTAALDPRAEIETFERIRRLADDGQSIVLITHRLASVRHADRIYVLSRGHLVEEGTHPELLAAGGHFAELYGMQADQYR</sequence>
<dbReference type="InterPro" id="IPR003439">
    <property type="entry name" value="ABC_transporter-like_ATP-bd"/>
</dbReference>
<dbReference type="InterPro" id="IPR039421">
    <property type="entry name" value="Type_1_exporter"/>
</dbReference>
<keyword evidence="5 7" id="KW-1133">Transmembrane helix</keyword>
<dbReference type="Proteomes" id="UP000249340">
    <property type="component" value="Chromosome"/>
</dbReference>
<keyword evidence="11" id="KW-1185">Reference proteome</keyword>
<reference evidence="11" key="1">
    <citation type="submission" date="2018-07" db="EMBL/GenBank/DDBJ databases">
        <title>Streptacidiphilus bronchialis DSM 106435 chromosome.</title>
        <authorList>
            <person name="Batra D."/>
            <person name="Gulvik C.A."/>
        </authorList>
    </citation>
    <scope>NUCLEOTIDE SEQUENCE [LARGE SCALE GENOMIC DNA]</scope>
    <source>
        <strain evidence="11">DSM 106435</strain>
    </source>
</reference>
<evidence type="ECO:0000256" key="1">
    <source>
        <dbReference type="ARBA" id="ARBA00004651"/>
    </source>
</evidence>
<dbReference type="KEGG" id="stri:C7M71_027005"/>
<feature type="transmembrane region" description="Helical" evidence="7">
    <location>
        <begin position="156"/>
        <end position="183"/>
    </location>
</feature>
<proteinExistence type="predicted"/>
<evidence type="ECO:0000256" key="6">
    <source>
        <dbReference type="ARBA" id="ARBA00023136"/>
    </source>
</evidence>
<dbReference type="Gene3D" id="1.20.1560.10">
    <property type="entry name" value="ABC transporter type 1, transmembrane domain"/>
    <property type="match status" value="1"/>
</dbReference>
<evidence type="ECO:0000256" key="4">
    <source>
        <dbReference type="ARBA" id="ARBA00022840"/>
    </source>
</evidence>
<dbReference type="GO" id="GO:0034040">
    <property type="term" value="F:ATPase-coupled lipid transmembrane transporter activity"/>
    <property type="evidence" value="ECO:0007669"/>
    <property type="project" value="TreeGrafter"/>
</dbReference>
<keyword evidence="3" id="KW-0547">Nucleotide-binding</keyword>
<dbReference type="OrthoDB" id="9806127at2"/>
<dbReference type="GO" id="GO:0016887">
    <property type="term" value="F:ATP hydrolysis activity"/>
    <property type="evidence" value="ECO:0007669"/>
    <property type="project" value="InterPro"/>
</dbReference>
<accession>A0A345T6T8</accession>
<dbReference type="InterPro" id="IPR003593">
    <property type="entry name" value="AAA+_ATPase"/>
</dbReference>